<comment type="caution">
    <text evidence="2">The sequence shown here is derived from an EMBL/GenBank/DDBJ whole genome shotgun (WGS) entry which is preliminary data.</text>
</comment>
<feature type="chain" id="PRO_5009526807" description="Aspartyl protease" evidence="1">
    <location>
        <begin position="21"/>
        <end position="214"/>
    </location>
</feature>
<dbReference type="GO" id="GO:0006508">
    <property type="term" value="P:proteolysis"/>
    <property type="evidence" value="ECO:0007669"/>
    <property type="project" value="InterPro"/>
</dbReference>
<dbReference type="PROSITE" id="PS00141">
    <property type="entry name" value="ASP_PROTEASE"/>
    <property type="match status" value="1"/>
</dbReference>
<dbReference type="SUPFAM" id="SSF50630">
    <property type="entry name" value="Acid proteases"/>
    <property type="match status" value="1"/>
</dbReference>
<dbReference type="Gene3D" id="2.40.70.10">
    <property type="entry name" value="Acid Proteases"/>
    <property type="match status" value="1"/>
</dbReference>
<dbReference type="GO" id="GO:0004190">
    <property type="term" value="F:aspartic-type endopeptidase activity"/>
    <property type="evidence" value="ECO:0007669"/>
    <property type="project" value="InterPro"/>
</dbReference>
<dbReference type="Pfam" id="PF13975">
    <property type="entry name" value="gag-asp_proteas"/>
    <property type="match status" value="1"/>
</dbReference>
<evidence type="ECO:0000313" key="2">
    <source>
        <dbReference type="EMBL" id="OGI48030.1"/>
    </source>
</evidence>
<evidence type="ECO:0008006" key="4">
    <source>
        <dbReference type="Google" id="ProtNLM"/>
    </source>
</evidence>
<protein>
    <recommendedName>
        <fullName evidence="4">Aspartyl protease</fullName>
    </recommendedName>
</protein>
<proteinExistence type="predicted"/>
<dbReference type="NCBIfam" id="TIGR02281">
    <property type="entry name" value="clan_AA_DTGA"/>
    <property type="match status" value="1"/>
</dbReference>
<accession>A0A1F6TSE2</accession>
<feature type="signal peptide" evidence="1">
    <location>
        <begin position="1"/>
        <end position="20"/>
    </location>
</feature>
<dbReference type="EMBL" id="MFSU01000039">
    <property type="protein sequence ID" value="OGI48030.1"/>
    <property type="molecule type" value="Genomic_DNA"/>
</dbReference>
<keyword evidence="1" id="KW-0732">Signal</keyword>
<dbReference type="Proteomes" id="UP000178885">
    <property type="component" value="Unassembled WGS sequence"/>
</dbReference>
<dbReference type="CDD" id="cd05483">
    <property type="entry name" value="retropepsin_like_bacteria"/>
    <property type="match status" value="1"/>
</dbReference>
<name>A0A1F6TSE2_9PROT</name>
<dbReference type="InterPro" id="IPR011969">
    <property type="entry name" value="Clan_AA_Asp_peptidase_C"/>
</dbReference>
<gene>
    <name evidence="2" type="ORF">A2151_05220</name>
</gene>
<dbReference type="InterPro" id="IPR001969">
    <property type="entry name" value="Aspartic_peptidase_AS"/>
</dbReference>
<sequence length="214" mass="23137">MRRSLLLILMMSALAPSVQAAEKLALHALFKDKAILLIDGARRVLTTGETSPEGVKLIATDTREETAEIERDGRRQVLTLGVVASALVPEGKGRVMLFAESNGHYHTDGLINGKAVRFLVDTGATAVALSGAAAERIGIDYRRNGRPGIAQTAAGMVRTYNLTLFSVQVGEIVLYNVEAGVIEGNFPTEVLLGMSFLGQLDMKRDADKMELRQR</sequence>
<reference evidence="2 3" key="1">
    <citation type="journal article" date="2016" name="Nat. Commun.">
        <title>Thousands of microbial genomes shed light on interconnected biogeochemical processes in an aquifer system.</title>
        <authorList>
            <person name="Anantharaman K."/>
            <person name="Brown C.T."/>
            <person name="Hug L.A."/>
            <person name="Sharon I."/>
            <person name="Castelle C.J."/>
            <person name="Probst A.J."/>
            <person name="Thomas B.C."/>
            <person name="Singh A."/>
            <person name="Wilkins M.J."/>
            <person name="Karaoz U."/>
            <person name="Brodie E.L."/>
            <person name="Williams K.H."/>
            <person name="Hubbard S.S."/>
            <person name="Banfield J.F."/>
        </authorList>
    </citation>
    <scope>NUCLEOTIDE SEQUENCE [LARGE SCALE GENOMIC DNA]</scope>
</reference>
<evidence type="ECO:0000256" key="1">
    <source>
        <dbReference type="SAM" id="SignalP"/>
    </source>
</evidence>
<dbReference type="AlphaFoldDB" id="A0A1F6TSE2"/>
<evidence type="ECO:0000313" key="3">
    <source>
        <dbReference type="Proteomes" id="UP000178885"/>
    </source>
</evidence>
<dbReference type="InterPro" id="IPR034122">
    <property type="entry name" value="Retropepsin-like_bacterial"/>
</dbReference>
<organism evidence="2 3">
    <name type="scientific">Candidatus Muproteobacteria bacterium RBG_16_65_34</name>
    <dbReference type="NCBI Taxonomy" id="1817760"/>
    <lineage>
        <taxon>Bacteria</taxon>
        <taxon>Pseudomonadati</taxon>
        <taxon>Pseudomonadota</taxon>
        <taxon>Candidatus Muproteobacteria</taxon>
    </lineage>
</organism>
<dbReference type="STRING" id="1817760.A2151_05220"/>
<dbReference type="InterPro" id="IPR021109">
    <property type="entry name" value="Peptidase_aspartic_dom_sf"/>
</dbReference>